<proteinExistence type="predicted"/>
<dbReference type="AlphaFoldDB" id="A0A0P0CRU5"/>
<name>A0A0P0CRU5_9BACT</name>
<sequence length="115" mass="12208">MMIALFSVVGANKAQAQIMDATDVVAAANNLVNIQVSGINVNVSDINVEDVIDVTNVLNNADIRVLSGILNDNTITLDNILNNALRDADIIKNNQVVVGILSDGTILVARQAQLR</sequence>
<dbReference type="PATRIC" id="fig|512763.3.peg.320"/>
<dbReference type="Proteomes" id="UP000061382">
    <property type="component" value="Chromosome"/>
</dbReference>
<organism evidence="1 2">
    <name type="scientific">Rufibacter tibetensis</name>
    <dbReference type="NCBI Taxonomy" id="512763"/>
    <lineage>
        <taxon>Bacteria</taxon>
        <taxon>Pseudomonadati</taxon>
        <taxon>Bacteroidota</taxon>
        <taxon>Cytophagia</taxon>
        <taxon>Cytophagales</taxon>
        <taxon>Hymenobacteraceae</taxon>
        <taxon>Rufibacter</taxon>
    </lineage>
</organism>
<evidence type="ECO:0000313" key="2">
    <source>
        <dbReference type="Proteomes" id="UP000061382"/>
    </source>
</evidence>
<gene>
    <name evidence="1" type="ORF">DC20_01430</name>
</gene>
<reference evidence="1 2" key="1">
    <citation type="submission" date="2015-08" db="EMBL/GenBank/DDBJ databases">
        <title>Complete genome sequence of Rufibacter tibetensis strain 1351t, a radiation-resistant bacterium from tibet plateau.</title>
        <authorList>
            <person name="Dai J."/>
        </authorList>
    </citation>
    <scope>NUCLEOTIDE SEQUENCE [LARGE SCALE GENOMIC DNA]</scope>
    <source>
        <strain evidence="1 2">1351</strain>
    </source>
</reference>
<accession>A0A0P0CRU5</accession>
<keyword evidence="2" id="KW-1185">Reference proteome</keyword>
<protein>
    <submittedName>
        <fullName evidence="1">Uncharacterized protein</fullName>
    </submittedName>
</protein>
<evidence type="ECO:0000313" key="1">
    <source>
        <dbReference type="EMBL" id="ALI97881.1"/>
    </source>
</evidence>
<dbReference type="EMBL" id="CP012643">
    <property type="protein sequence ID" value="ALI97881.1"/>
    <property type="molecule type" value="Genomic_DNA"/>
</dbReference>
<dbReference type="KEGG" id="rti:DC20_01430"/>